<accession>A0A9Q5NAI8</accession>
<reference evidence="2" key="1">
    <citation type="submission" date="2016-06" db="EMBL/GenBank/DDBJ databases">
        <title>Draft Genome sequence of the fungus Inonotus baumii.</title>
        <authorList>
            <person name="Zhu H."/>
            <person name="Lin W."/>
        </authorList>
    </citation>
    <scope>NUCLEOTIDE SEQUENCE</scope>
    <source>
        <strain evidence="2">821</strain>
    </source>
</reference>
<proteinExistence type="predicted"/>
<evidence type="ECO:0000256" key="1">
    <source>
        <dbReference type="SAM" id="Coils"/>
    </source>
</evidence>
<protein>
    <submittedName>
        <fullName evidence="2">Uncharacterized protein</fullName>
    </submittedName>
</protein>
<keyword evidence="3" id="KW-1185">Reference proteome</keyword>
<evidence type="ECO:0000313" key="3">
    <source>
        <dbReference type="Proteomes" id="UP000757232"/>
    </source>
</evidence>
<name>A0A9Q5NAI8_SANBA</name>
<comment type="caution">
    <text evidence="2">The sequence shown here is derived from an EMBL/GenBank/DDBJ whole genome shotgun (WGS) entry which is preliminary data.</text>
</comment>
<gene>
    <name evidence="2" type="ORF">A7U60_g2910</name>
</gene>
<dbReference type="Proteomes" id="UP000757232">
    <property type="component" value="Unassembled WGS sequence"/>
</dbReference>
<dbReference type="OrthoDB" id="10453506at2759"/>
<dbReference type="EMBL" id="LNZH02000146">
    <property type="protein sequence ID" value="OCB89881.1"/>
    <property type="molecule type" value="Genomic_DNA"/>
</dbReference>
<keyword evidence="1" id="KW-0175">Coiled coil</keyword>
<dbReference type="AlphaFoldDB" id="A0A9Q5NAI8"/>
<feature type="coiled-coil region" evidence="1">
    <location>
        <begin position="100"/>
        <end position="127"/>
    </location>
</feature>
<evidence type="ECO:0000313" key="2">
    <source>
        <dbReference type="EMBL" id="OCB89881.1"/>
    </source>
</evidence>
<sequence>MRRIETDGSRLLNWFPGVLRYLLHARIVGSVAAAPEESYFGPAVRDTTLQQRAVLRVLVMLEVLDWGESVLEEAESKTPNRTLSESVRKRILQGELIRILVSSEDLKEELEQELEDLRDRRERRKRNCLSLSPIETPGLRATTTYAHPLLDRGISATGARHSARPDLSWMQTTLAPSVLTHSRQRAHSFPLALGLLARSVIMGTITPSRLRTRARSLGDELSLD</sequence>
<organism evidence="2 3">
    <name type="scientific">Sanghuangporus baumii</name>
    <name type="common">Phellinus baumii</name>
    <dbReference type="NCBI Taxonomy" id="108892"/>
    <lineage>
        <taxon>Eukaryota</taxon>
        <taxon>Fungi</taxon>
        <taxon>Dikarya</taxon>
        <taxon>Basidiomycota</taxon>
        <taxon>Agaricomycotina</taxon>
        <taxon>Agaricomycetes</taxon>
        <taxon>Hymenochaetales</taxon>
        <taxon>Hymenochaetaceae</taxon>
        <taxon>Sanghuangporus</taxon>
    </lineage>
</organism>